<sequence length="56" mass="6253">GSRYSRTDPGQDRPAKRAKRDAKGWSDYKSSGVVEGRRRRWSAPVGISKRAATSDM</sequence>
<evidence type="ECO:0000313" key="2">
    <source>
        <dbReference type="EMBL" id="GBM97018.1"/>
    </source>
</evidence>
<feature type="region of interest" description="Disordered" evidence="1">
    <location>
        <begin position="1"/>
        <end position="56"/>
    </location>
</feature>
<dbReference type="EMBL" id="BGPR01113090">
    <property type="protein sequence ID" value="GBM97018.1"/>
    <property type="molecule type" value="Genomic_DNA"/>
</dbReference>
<protein>
    <submittedName>
        <fullName evidence="2">Uncharacterized protein</fullName>
    </submittedName>
</protein>
<accession>A0A4Y2K571</accession>
<reference evidence="2 3" key="1">
    <citation type="journal article" date="2019" name="Sci. Rep.">
        <title>Orb-weaving spider Araneus ventricosus genome elucidates the spidroin gene catalogue.</title>
        <authorList>
            <person name="Kono N."/>
            <person name="Nakamura H."/>
            <person name="Ohtoshi R."/>
            <person name="Moran D.A.P."/>
            <person name="Shinohara A."/>
            <person name="Yoshida Y."/>
            <person name="Fujiwara M."/>
            <person name="Mori M."/>
            <person name="Tomita M."/>
            <person name="Arakawa K."/>
        </authorList>
    </citation>
    <scope>NUCLEOTIDE SEQUENCE [LARGE SCALE GENOMIC DNA]</scope>
</reference>
<proteinExistence type="predicted"/>
<name>A0A4Y2K571_ARAVE</name>
<dbReference type="AlphaFoldDB" id="A0A4Y2K571"/>
<keyword evidence="3" id="KW-1185">Reference proteome</keyword>
<organism evidence="2 3">
    <name type="scientific">Araneus ventricosus</name>
    <name type="common">Orbweaver spider</name>
    <name type="synonym">Epeira ventricosa</name>
    <dbReference type="NCBI Taxonomy" id="182803"/>
    <lineage>
        <taxon>Eukaryota</taxon>
        <taxon>Metazoa</taxon>
        <taxon>Ecdysozoa</taxon>
        <taxon>Arthropoda</taxon>
        <taxon>Chelicerata</taxon>
        <taxon>Arachnida</taxon>
        <taxon>Araneae</taxon>
        <taxon>Araneomorphae</taxon>
        <taxon>Entelegynae</taxon>
        <taxon>Araneoidea</taxon>
        <taxon>Araneidae</taxon>
        <taxon>Araneus</taxon>
    </lineage>
</organism>
<feature type="non-terminal residue" evidence="2">
    <location>
        <position position="1"/>
    </location>
</feature>
<feature type="compositionally biased region" description="Basic and acidic residues" evidence="1">
    <location>
        <begin position="1"/>
        <end position="26"/>
    </location>
</feature>
<evidence type="ECO:0000256" key="1">
    <source>
        <dbReference type="SAM" id="MobiDB-lite"/>
    </source>
</evidence>
<gene>
    <name evidence="2" type="ORF">AVEN_153243_1</name>
</gene>
<dbReference type="Proteomes" id="UP000499080">
    <property type="component" value="Unassembled WGS sequence"/>
</dbReference>
<evidence type="ECO:0000313" key="3">
    <source>
        <dbReference type="Proteomes" id="UP000499080"/>
    </source>
</evidence>
<comment type="caution">
    <text evidence="2">The sequence shown here is derived from an EMBL/GenBank/DDBJ whole genome shotgun (WGS) entry which is preliminary data.</text>
</comment>